<dbReference type="Proteomes" id="UP001163603">
    <property type="component" value="Chromosome 3"/>
</dbReference>
<evidence type="ECO:0000313" key="1">
    <source>
        <dbReference type="EMBL" id="KAJ0045902.1"/>
    </source>
</evidence>
<comment type="caution">
    <text evidence="1">The sequence shown here is derived from an EMBL/GenBank/DDBJ whole genome shotgun (WGS) entry which is preliminary data.</text>
</comment>
<accession>A0ACC0Z3N0</accession>
<dbReference type="EMBL" id="CM047738">
    <property type="protein sequence ID" value="KAJ0045902.1"/>
    <property type="molecule type" value="Genomic_DNA"/>
</dbReference>
<name>A0ACC0Z3N0_9ROSI</name>
<gene>
    <name evidence="1" type="ORF">Pint_05372</name>
</gene>
<reference evidence="2" key="1">
    <citation type="journal article" date="2023" name="G3 (Bethesda)">
        <title>Genome assembly and association tests identify interacting loci associated with vigor, precocity, and sex in interspecific pistachio rootstocks.</title>
        <authorList>
            <person name="Palmer W."/>
            <person name="Jacygrad E."/>
            <person name="Sagayaradj S."/>
            <person name="Cavanaugh K."/>
            <person name="Han R."/>
            <person name="Bertier L."/>
            <person name="Beede B."/>
            <person name="Kafkas S."/>
            <person name="Golino D."/>
            <person name="Preece J."/>
            <person name="Michelmore R."/>
        </authorList>
    </citation>
    <scope>NUCLEOTIDE SEQUENCE [LARGE SCALE GENOMIC DNA]</scope>
</reference>
<protein>
    <submittedName>
        <fullName evidence="1">Uncharacterized protein</fullName>
    </submittedName>
</protein>
<proteinExistence type="predicted"/>
<keyword evidence="2" id="KW-1185">Reference proteome</keyword>
<organism evidence="1 2">
    <name type="scientific">Pistacia integerrima</name>
    <dbReference type="NCBI Taxonomy" id="434235"/>
    <lineage>
        <taxon>Eukaryota</taxon>
        <taxon>Viridiplantae</taxon>
        <taxon>Streptophyta</taxon>
        <taxon>Embryophyta</taxon>
        <taxon>Tracheophyta</taxon>
        <taxon>Spermatophyta</taxon>
        <taxon>Magnoliopsida</taxon>
        <taxon>eudicotyledons</taxon>
        <taxon>Gunneridae</taxon>
        <taxon>Pentapetalae</taxon>
        <taxon>rosids</taxon>
        <taxon>malvids</taxon>
        <taxon>Sapindales</taxon>
        <taxon>Anacardiaceae</taxon>
        <taxon>Pistacia</taxon>
    </lineage>
</organism>
<evidence type="ECO:0000313" key="2">
    <source>
        <dbReference type="Proteomes" id="UP001163603"/>
    </source>
</evidence>
<sequence length="484" mass="54154">MAKKKGKKFKVHGSPIKHPSKKIVNRSRKRKKTNLKIKSTPIPLDGPSSTSVLVPDVIPVVATPSSTIAHDNLATKRMKENESIVRTPGFIFMCNGKTKPECYRNRVFGLPRGQLEIVEKIKPGSELFLFDFDLKLLYGVYKAASKGELGLEPAAFNGKFPAQVRFKIFKECLPLPEKAFKHAIKDNYHGSKFRQELTSKQVRTLISLFRPLTSATAATTLSNAVTPHTFPAQLPAWLPLPSGTQFPGVHGSVLPVPVFQSEQVISRLPYDQHAPDTSLERLQPPMEVRHVQQAAFPHRSEPYYLTEAHQPYLSDKPSLSVQDSYGRCGQIPDLIQRVQIAGYGGEYQTLQLTRKREIVQCPENVVDYYSQNLPPASASHVSLQTCLQGELISYQSHYPVTSNEDLRQAYADPLQRPASGRSSLVEANVSTHPPRELLSSYQPEDLDHTYADPLQRPLSGRSSLVEANLPTHPQGEFFSYYQPH</sequence>